<dbReference type="PANTHER" id="PTHR30204">
    <property type="entry name" value="REDOX-CYCLING DRUG-SENSING TRANSCRIPTIONAL ACTIVATOR SOXR"/>
    <property type="match status" value="1"/>
</dbReference>
<keyword evidence="7" id="KW-1185">Reference proteome</keyword>
<dbReference type="RefSeq" id="WP_262687564.1">
    <property type="nucleotide sequence ID" value="NZ_JAOQIO010000107.1"/>
</dbReference>
<dbReference type="InterPro" id="IPR000551">
    <property type="entry name" value="MerR-type_HTH_dom"/>
</dbReference>
<dbReference type="InterPro" id="IPR036244">
    <property type="entry name" value="TipA-like_antibiotic-bd"/>
</dbReference>
<proteinExistence type="predicted"/>
<dbReference type="SUPFAM" id="SSF89082">
    <property type="entry name" value="Antibiotic binding domain of TipA-like multidrug resistance regulators"/>
    <property type="match status" value="1"/>
</dbReference>
<dbReference type="InterPro" id="IPR047057">
    <property type="entry name" value="MerR_fam"/>
</dbReference>
<dbReference type="InterPro" id="IPR012925">
    <property type="entry name" value="TipAS_dom"/>
</dbReference>
<dbReference type="Pfam" id="PF07739">
    <property type="entry name" value="TipAS"/>
    <property type="match status" value="1"/>
</dbReference>
<keyword evidence="4" id="KW-0804">Transcription</keyword>
<dbReference type="PROSITE" id="PS50937">
    <property type="entry name" value="HTH_MERR_2"/>
    <property type="match status" value="1"/>
</dbReference>
<dbReference type="InterPro" id="IPR009061">
    <property type="entry name" value="DNA-bd_dom_put_sf"/>
</dbReference>
<dbReference type="SUPFAM" id="SSF46955">
    <property type="entry name" value="Putative DNA-binding domain"/>
    <property type="match status" value="1"/>
</dbReference>
<evidence type="ECO:0000256" key="2">
    <source>
        <dbReference type="ARBA" id="ARBA00023125"/>
    </source>
</evidence>
<comment type="caution">
    <text evidence="6">The sequence shown here is derived from an EMBL/GenBank/DDBJ whole genome shotgun (WGS) entry which is preliminary data.</text>
</comment>
<evidence type="ECO:0000313" key="6">
    <source>
        <dbReference type="EMBL" id="MCU6796719.1"/>
    </source>
</evidence>
<feature type="domain" description="HTH merR-type" evidence="5">
    <location>
        <begin position="2"/>
        <end position="71"/>
    </location>
</feature>
<organism evidence="6 7">
    <name type="scientific">Paenibacillus baimaensis</name>
    <dbReference type="NCBI Taxonomy" id="2982185"/>
    <lineage>
        <taxon>Bacteria</taxon>
        <taxon>Bacillati</taxon>
        <taxon>Bacillota</taxon>
        <taxon>Bacilli</taxon>
        <taxon>Bacillales</taxon>
        <taxon>Paenibacillaceae</taxon>
        <taxon>Paenibacillus</taxon>
    </lineage>
</organism>
<dbReference type="CDD" id="cd01106">
    <property type="entry name" value="HTH_TipAL-Mta"/>
    <property type="match status" value="1"/>
</dbReference>
<dbReference type="Proteomes" id="UP001652445">
    <property type="component" value="Unassembled WGS sequence"/>
</dbReference>
<dbReference type="EMBL" id="JAOQIO010000107">
    <property type="protein sequence ID" value="MCU6796719.1"/>
    <property type="molecule type" value="Genomic_DNA"/>
</dbReference>
<keyword evidence="1" id="KW-0805">Transcription regulation</keyword>
<evidence type="ECO:0000313" key="7">
    <source>
        <dbReference type="Proteomes" id="UP001652445"/>
    </source>
</evidence>
<keyword evidence="3" id="KW-0010">Activator</keyword>
<dbReference type="Pfam" id="PF13411">
    <property type="entry name" value="MerR_1"/>
    <property type="match status" value="1"/>
</dbReference>
<reference evidence="6 7" key="1">
    <citation type="submission" date="2022-09" db="EMBL/GenBank/DDBJ databases">
        <authorList>
            <person name="Han X.L."/>
            <person name="Wang Q."/>
            <person name="Lu T."/>
        </authorList>
    </citation>
    <scope>NUCLEOTIDE SEQUENCE [LARGE SCALE GENOMIC DNA]</scope>
    <source>
        <strain evidence="6 7">WQ 127069</strain>
    </source>
</reference>
<dbReference type="Gene3D" id="1.10.1660.10">
    <property type="match status" value="1"/>
</dbReference>
<name>A0ABT2USS0_9BACL</name>
<sequence>MAYRVKEVAELVNISVRTLHHYDEIGLLAPGSINQAGYRLYTDRELERLQQILFFREIGFSLQEIKAILDDPGFDRTQALLAHKELLLEKKKRLERIIDTVNQSIQSAQGGMEMSNKDKFEGFDQSAIEQHKKKYAAEARQRYGHAAVEAVEKRTDGYTKEDWANITEENDKIHTRIAAAMHRGPDDPEVQVAVGDLRQHITNYYYDCTPEIFRGLGDLYVMDERFTANIDKHGTGLAAFLREAMHIYCDRLAAGN</sequence>
<protein>
    <submittedName>
        <fullName evidence="6">MerR family transcriptional regulator</fullName>
    </submittedName>
</protein>
<dbReference type="SMART" id="SM00422">
    <property type="entry name" value="HTH_MERR"/>
    <property type="match status" value="1"/>
</dbReference>
<gene>
    <name evidence="6" type="ORF">OB236_31790</name>
</gene>
<evidence type="ECO:0000256" key="3">
    <source>
        <dbReference type="ARBA" id="ARBA00023159"/>
    </source>
</evidence>
<evidence type="ECO:0000256" key="4">
    <source>
        <dbReference type="ARBA" id="ARBA00023163"/>
    </source>
</evidence>
<evidence type="ECO:0000256" key="1">
    <source>
        <dbReference type="ARBA" id="ARBA00023015"/>
    </source>
</evidence>
<keyword evidence="2" id="KW-0238">DNA-binding</keyword>
<evidence type="ECO:0000259" key="5">
    <source>
        <dbReference type="PROSITE" id="PS50937"/>
    </source>
</evidence>
<accession>A0ABT2USS0</accession>
<dbReference type="Gene3D" id="1.10.490.50">
    <property type="entry name" value="Antibiotic binding domain of TipA-like multidrug resistance regulators"/>
    <property type="match status" value="1"/>
</dbReference>
<dbReference type="PANTHER" id="PTHR30204:SF90">
    <property type="entry name" value="HTH-TYPE TRANSCRIPTIONAL ACTIVATOR MTA"/>
    <property type="match status" value="1"/>
</dbReference>